<gene>
    <name evidence="3" type="ORF">BCR44DRAFT_1481950</name>
</gene>
<dbReference type="GO" id="GO:0016579">
    <property type="term" value="P:protein deubiquitination"/>
    <property type="evidence" value="ECO:0007669"/>
    <property type="project" value="InterPro"/>
</dbReference>
<comment type="caution">
    <text evidence="3">The sequence shown here is derived from an EMBL/GenBank/DDBJ whole genome shotgun (WGS) entry which is preliminary data.</text>
</comment>
<feature type="compositionally biased region" description="Basic residues" evidence="1">
    <location>
        <begin position="212"/>
        <end position="225"/>
    </location>
</feature>
<feature type="compositionally biased region" description="Basic and acidic residues" evidence="1">
    <location>
        <begin position="226"/>
        <end position="236"/>
    </location>
</feature>
<dbReference type="Pfam" id="PF00443">
    <property type="entry name" value="UCH"/>
    <property type="match status" value="1"/>
</dbReference>
<dbReference type="PANTHER" id="PTHR24006">
    <property type="entry name" value="UBIQUITIN CARBOXYL-TERMINAL HYDROLASE"/>
    <property type="match status" value="1"/>
</dbReference>
<evidence type="ECO:0000259" key="2">
    <source>
        <dbReference type="PROSITE" id="PS50235"/>
    </source>
</evidence>
<evidence type="ECO:0000313" key="4">
    <source>
        <dbReference type="Proteomes" id="UP000193411"/>
    </source>
</evidence>
<dbReference type="STRING" id="765915.A0A1Y2I274"/>
<dbReference type="SUPFAM" id="SSF54001">
    <property type="entry name" value="Cysteine proteinases"/>
    <property type="match status" value="1"/>
</dbReference>
<dbReference type="InterPro" id="IPR050164">
    <property type="entry name" value="Peptidase_C19"/>
</dbReference>
<accession>A0A1Y2I274</accession>
<dbReference type="GO" id="GO:0004843">
    <property type="term" value="F:cysteine-type deubiquitinase activity"/>
    <property type="evidence" value="ECO:0007669"/>
    <property type="project" value="InterPro"/>
</dbReference>
<organism evidence="3 4">
    <name type="scientific">Catenaria anguillulae PL171</name>
    <dbReference type="NCBI Taxonomy" id="765915"/>
    <lineage>
        <taxon>Eukaryota</taxon>
        <taxon>Fungi</taxon>
        <taxon>Fungi incertae sedis</taxon>
        <taxon>Blastocladiomycota</taxon>
        <taxon>Blastocladiomycetes</taxon>
        <taxon>Blastocladiales</taxon>
        <taxon>Catenariaceae</taxon>
        <taxon>Catenaria</taxon>
    </lineage>
</organism>
<dbReference type="InterPro" id="IPR028889">
    <property type="entry name" value="USP"/>
</dbReference>
<keyword evidence="4" id="KW-1185">Reference proteome</keyword>
<sequence length="265" mass="29296">MVSAGLFNTSGLPTKLNEQEDAEEFLGRLIDFLKEESVAWPKTHYTKREHVLVFRCGGTERGANKVLRIAPLPTYLVARINPFSSVQGSLVDSKVGKRFTFPAAIDMRPYLACKMHKAAPGSANDLRVLYDLVVAVVHVDSARSGHYFSLLRDECSGKWLKFGDTVVSPFGLAHLPAEANGSDGSTKPTCSSSPVALPMSPTTAARLQGPRPVRRPPHNRNPRRCARLDQTPRHSVSDSSAHVRAIFWSHSHQPGKWRCKQLEPH</sequence>
<dbReference type="Gene3D" id="3.90.70.10">
    <property type="entry name" value="Cysteine proteinases"/>
    <property type="match status" value="1"/>
</dbReference>
<dbReference type="EMBL" id="MCFL01000002">
    <property type="protein sequence ID" value="ORZ40968.1"/>
    <property type="molecule type" value="Genomic_DNA"/>
</dbReference>
<feature type="region of interest" description="Disordered" evidence="1">
    <location>
        <begin position="178"/>
        <end position="238"/>
    </location>
</feature>
<proteinExistence type="predicted"/>
<dbReference type="InterPro" id="IPR038765">
    <property type="entry name" value="Papain-like_cys_pep_sf"/>
</dbReference>
<dbReference type="GO" id="GO:0005634">
    <property type="term" value="C:nucleus"/>
    <property type="evidence" value="ECO:0007669"/>
    <property type="project" value="TreeGrafter"/>
</dbReference>
<protein>
    <recommendedName>
        <fullName evidence="2">USP domain-containing protein</fullName>
    </recommendedName>
</protein>
<name>A0A1Y2I274_9FUNG</name>
<dbReference type="PROSITE" id="PS50235">
    <property type="entry name" value="USP_3"/>
    <property type="match status" value="1"/>
</dbReference>
<dbReference type="InterPro" id="IPR001394">
    <property type="entry name" value="Peptidase_C19_UCH"/>
</dbReference>
<dbReference type="Proteomes" id="UP000193411">
    <property type="component" value="Unassembled WGS sequence"/>
</dbReference>
<evidence type="ECO:0000256" key="1">
    <source>
        <dbReference type="SAM" id="MobiDB-lite"/>
    </source>
</evidence>
<feature type="domain" description="USP" evidence="2">
    <location>
        <begin position="1"/>
        <end position="202"/>
    </location>
</feature>
<feature type="compositionally biased region" description="Polar residues" evidence="1">
    <location>
        <begin position="182"/>
        <end position="205"/>
    </location>
</feature>
<evidence type="ECO:0000313" key="3">
    <source>
        <dbReference type="EMBL" id="ORZ40968.1"/>
    </source>
</evidence>
<reference evidence="3 4" key="1">
    <citation type="submission" date="2016-07" db="EMBL/GenBank/DDBJ databases">
        <title>Pervasive Adenine N6-methylation of Active Genes in Fungi.</title>
        <authorList>
            <consortium name="DOE Joint Genome Institute"/>
            <person name="Mondo S.J."/>
            <person name="Dannebaum R.O."/>
            <person name="Kuo R.C."/>
            <person name="Labutti K."/>
            <person name="Haridas S."/>
            <person name="Kuo A."/>
            <person name="Salamov A."/>
            <person name="Ahrendt S.R."/>
            <person name="Lipzen A."/>
            <person name="Sullivan W."/>
            <person name="Andreopoulos W.B."/>
            <person name="Clum A."/>
            <person name="Lindquist E."/>
            <person name="Daum C."/>
            <person name="Ramamoorthy G.K."/>
            <person name="Gryganskyi A."/>
            <person name="Culley D."/>
            <person name="Magnuson J.K."/>
            <person name="James T.Y."/>
            <person name="O'Malley M.A."/>
            <person name="Stajich J.E."/>
            <person name="Spatafora J.W."/>
            <person name="Visel A."/>
            <person name="Grigoriev I.V."/>
        </authorList>
    </citation>
    <scope>NUCLEOTIDE SEQUENCE [LARGE SCALE GENOMIC DNA]</scope>
    <source>
        <strain evidence="3 4">PL171</strain>
    </source>
</reference>
<dbReference type="GO" id="GO:0005829">
    <property type="term" value="C:cytosol"/>
    <property type="evidence" value="ECO:0007669"/>
    <property type="project" value="TreeGrafter"/>
</dbReference>
<dbReference type="AlphaFoldDB" id="A0A1Y2I274"/>